<keyword evidence="3" id="KW-0998">Cell outer membrane</keyword>
<evidence type="ECO:0000256" key="2">
    <source>
        <dbReference type="ARBA" id="ARBA00023136"/>
    </source>
</evidence>
<feature type="chain" id="PRO_5004383310" evidence="5">
    <location>
        <begin position="31"/>
        <end position="996"/>
    </location>
</feature>
<dbReference type="AlphaFoldDB" id="R4YND0"/>
<evidence type="ECO:0000256" key="1">
    <source>
        <dbReference type="ARBA" id="ARBA00004442"/>
    </source>
</evidence>
<dbReference type="Pfam" id="PF07715">
    <property type="entry name" value="Plug"/>
    <property type="match status" value="1"/>
</dbReference>
<sequence length="996" mass="109719">MKSKFAPSLFGAISFVSALTAGLSVMQVHAAETVFYVTEDGKPVSDLAITVDGKQKLVRSNGFISFDVEEGDHQVEFSQMGEWAGEAEFTLTADQNAEVQVELVAGEALADVNVFADGDVATGTLSGYLISKETDAGIVGAKVSLSQGLETVTNQQGYFEFEVPRGAYEVMIEHSEYGQKKIRNLRVLANVATAVNVDLSMSGDGIIEEVVAIGTYVADSITAQERDSSAVLDSIGSEQFTRFGDSNAASALKRVSGVSLVNGQFAVIRGLQGRYISSTLNGSLMPSTDPMRRDVPLDLFPSSVLGSIDIQKSYTPDLPGDTTGGAIRMKTKGLPDELTTKMSLTLGMNNRTTFSDVNSYQGGETDYLGFDDGTRDVPSKIDSFTNGGQNAIDYCSFDPNVCTSPSEAAELGKPFDNNFSVNQVTARPETGFSIAHGDVYEVDGKTRGYYSAFQYKNKWEARHDGKIDDLEGSGDYERTKIKTDLTGYLVFSQEGESNTLTSKTILLRKTDNSIRTSSVYDDEEGKTVDKATLEWVERQFASQQFIGEHFIGEDHKLDWRVGLGQTTRHEPDRRTYTYTDNTLSATSVERRFSDLTENAIDFGVDYTFDSMLTDVIGVKLKTGYLASIKDREVELSRFGVNATDNALNLSQDIENILAPENFDNASVRYQVTTSLTDSYDATDTINAFYGSAELSFEKLSFLLGARSESSSQELEYSRQPAANNTLDSDDILPVVSLNWMFNDELQFRAGMSQTLSRPGLTERSKSVQYDPETDEQIFGNPNLQISKITNLDVRAEYYFSDNESVTLALFNKSITDPIERSIPSASGSASDGSTFRNEDSANLQGLEIDFRKDVLDTDNWMGFVSGNYTLLDAEVTLSEETAGLEKTEKRKLQGQSEHLANIQFGLDHLPTGQNLTFLVNYFDDRIYKASRALAPEVEEGRMSLDMVYQYEIDEFTGLKAKATNLTDAKVVYSRDGNEIESYYNGIGFNMTLEKKF</sequence>
<dbReference type="Gene3D" id="2.60.40.1120">
    <property type="entry name" value="Carboxypeptidase-like, regulatory domain"/>
    <property type="match status" value="1"/>
</dbReference>
<dbReference type="InterPro" id="IPR036942">
    <property type="entry name" value="Beta-barrel_TonB_sf"/>
</dbReference>
<dbReference type="SUPFAM" id="SSF49464">
    <property type="entry name" value="Carboxypeptidase regulatory domain-like"/>
    <property type="match status" value="1"/>
</dbReference>
<dbReference type="STRING" id="698738.OLEAN_C23650"/>
<gene>
    <name evidence="8" type="ORF">OLEAN_C23650</name>
</gene>
<keyword evidence="9" id="KW-1185">Reference proteome</keyword>
<feature type="domain" description="TonB-dependent receptor plug" evidence="7">
    <location>
        <begin position="226"/>
        <end position="325"/>
    </location>
</feature>
<accession>R4YND0</accession>
<dbReference type="InterPro" id="IPR000531">
    <property type="entry name" value="Beta-barrel_TonB"/>
</dbReference>
<protein>
    <submittedName>
        <fullName evidence="8">TonB-dependent receptor probable</fullName>
    </submittedName>
</protein>
<keyword evidence="8" id="KW-0675">Receptor</keyword>
<dbReference type="SUPFAM" id="SSF56935">
    <property type="entry name" value="Porins"/>
    <property type="match status" value="1"/>
</dbReference>
<keyword evidence="2 4" id="KW-0472">Membrane</keyword>
<dbReference type="Gene3D" id="2.170.130.10">
    <property type="entry name" value="TonB-dependent receptor, plug domain"/>
    <property type="match status" value="1"/>
</dbReference>
<name>R4YND0_OLEAN</name>
<keyword evidence="5" id="KW-0732">Signal</keyword>
<dbReference type="GO" id="GO:0009279">
    <property type="term" value="C:cell outer membrane"/>
    <property type="evidence" value="ECO:0007669"/>
    <property type="project" value="UniProtKB-SubCell"/>
</dbReference>
<dbReference type="InterPro" id="IPR008969">
    <property type="entry name" value="CarboxyPept-like_regulatory"/>
</dbReference>
<comment type="subcellular location">
    <subcellularLocation>
        <location evidence="1 4">Cell outer membrane</location>
    </subcellularLocation>
</comment>
<reference evidence="8 9" key="1">
    <citation type="journal article" date="2013" name="Nat. Commun.">
        <title>Genome sequence and functional genomic analysis of the oil-degrading bacterium Oleispira antarctica.</title>
        <authorList>
            <person name="Kube M."/>
            <person name="Chernikova T.N."/>
            <person name="Al-Ramahi Y."/>
            <person name="Beloqui A."/>
            <person name="Lopez-Cortez N."/>
            <person name="Guazzaroni M.E."/>
            <person name="Heipieper H.J."/>
            <person name="Klages S."/>
            <person name="Kotsyurbenko O.R."/>
            <person name="Langer I."/>
            <person name="Nechitaylo T.Y."/>
            <person name="Lunsdorf H."/>
            <person name="Fernandez M."/>
            <person name="Juarez S."/>
            <person name="Ciordia S."/>
            <person name="Singer A."/>
            <person name="Kagan O."/>
            <person name="Egorova O."/>
            <person name="Petit P.A."/>
            <person name="Stogios P."/>
            <person name="Kim Y."/>
            <person name="Tchigvintsev A."/>
            <person name="Flick R."/>
            <person name="Denaro R."/>
            <person name="Genovese M."/>
            <person name="Albar J.P."/>
            <person name="Reva O.N."/>
            <person name="Martinez-Gomariz M."/>
            <person name="Tran H."/>
            <person name="Ferrer M."/>
            <person name="Savchenko A."/>
            <person name="Yakunin A.F."/>
            <person name="Yakimov M.M."/>
            <person name="Golyshina O.V."/>
            <person name="Reinhardt R."/>
            <person name="Golyshin P.N."/>
        </authorList>
    </citation>
    <scope>NUCLEOTIDE SEQUENCE [LARGE SCALE GENOMIC DNA]</scope>
</reference>
<dbReference type="KEGG" id="oai:OLEAN_C23650"/>
<evidence type="ECO:0000313" key="9">
    <source>
        <dbReference type="Proteomes" id="UP000032749"/>
    </source>
</evidence>
<dbReference type="PATRIC" id="fig|698738.3.peg.2446"/>
<feature type="signal peptide" evidence="5">
    <location>
        <begin position="1"/>
        <end position="30"/>
    </location>
</feature>
<dbReference type="Gene3D" id="2.40.170.20">
    <property type="entry name" value="TonB-dependent receptor, beta-barrel domain"/>
    <property type="match status" value="1"/>
</dbReference>
<dbReference type="PANTHER" id="PTHR40980">
    <property type="entry name" value="PLUG DOMAIN-CONTAINING PROTEIN"/>
    <property type="match status" value="1"/>
</dbReference>
<feature type="domain" description="TonB-dependent receptor-like beta-barrel" evidence="6">
    <location>
        <begin position="554"/>
        <end position="921"/>
    </location>
</feature>
<proteinExistence type="inferred from homology"/>
<evidence type="ECO:0000259" key="7">
    <source>
        <dbReference type="Pfam" id="PF07715"/>
    </source>
</evidence>
<dbReference type="HOGENOM" id="CLU_006935_0_0_6"/>
<evidence type="ECO:0000256" key="3">
    <source>
        <dbReference type="ARBA" id="ARBA00023237"/>
    </source>
</evidence>
<keyword evidence="4" id="KW-0798">TonB box</keyword>
<organism evidence="8 9">
    <name type="scientific">Oleispira antarctica RB-8</name>
    <dbReference type="NCBI Taxonomy" id="698738"/>
    <lineage>
        <taxon>Bacteria</taxon>
        <taxon>Pseudomonadati</taxon>
        <taxon>Pseudomonadota</taxon>
        <taxon>Gammaproteobacteria</taxon>
        <taxon>Oceanospirillales</taxon>
        <taxon>Oceanospirillaceae</taxon>
        <taxon>Oleispira</taxon>
    </lineage>
</organism>
<evidence type="ECO:0000256" key="4">
    <source>
        <dbReference type="RuleBase" id="RU003357"/>
    </source>
</evidence>
<dbReference type="Proteomes" id="UP000032749">
    <property type="component" value="Chromosome"/>
</dbReference>
<dbReference type="Pfam" id="PF13620">
    <property type="entry name" value="CarboxypepD_reg"/>
    <property type="match status" value="1"/>
</dbReference>
<dbReference type="InterPro" id="IPR037066">
    <property type="entry name" value="Plug_dom_sf"/>
</dbReference>
<dbReference type="InterPro" id="IPR012910">
    <property type="entry name" value="Plug_dom"/>
</dbReference>
<dbReference type="PANTHER" id="PTHR40980:SF5">
    <property type="entry name" value="TONB-DEPENDENT RECEPTOR"/>
    <property type="match status" value="1"/>
</dbReference>
<comment type="similarity">
    <text evidence="4">Belongs to the TonB-dependent receptor family.</text>
</comment>
<evidence type="ECO:0000259" key="6">
    <source>
        <dbReference type="Pfam" id="PF00593"/>
    </source>
</evidence>
<dbReference type="EMBL" id="FO203512">
    <property type="protein sequence ID" value="CCK76541.1"/>
    <property type="molecule type" value="Genomic_DNA"/>
</dbReference>
<evidence type="ECO:0000256" key="5">
    <source>
        <dbReference type="SAM" id="SignalP"/>
    </source>
</evidence>
<dbReference type="Pfam" id="PF00593">
    <property type="entry name" value="TonB_dep_Rec_b-barrel"/>
    <property type="match status" value="1"/>
</dbReference>
<evidence type="ECO:0000313" key="8">
    <source>
        <dbReference type="EMBL" id="CCK76541.1"/>
    </source>
</evidence>